<reference evidence="1" key="1">
    <citation type="journal article" date="2017" name="Parasit. Vectors">
        <title>Sialotranscriptomics of Rhipicephalus zambeziensis reveals intricate expression profiles of secretory proteins and suggests tight temporal transcriptional regulation during blood-feeding.</title>
        <authorList>
            <person name="de Castro M.H."/>
            <person name="de Klerk D."/>
            <person name="Pienaar R."/>
            <person name="Rees D.J.G."/>
            <person name="Mans B.J."/>
        </authorList>
    </citation>
    <scope>NUCLEOTIDE SEQUENCE</scope>
    <source>
        <tissue evidence="1">Salivary glands</tissue>
    </source>
</reference>
<evidence type="ECO:0000313" key="1">
    <source>
        <dbReference type="EMBL" id="MAA13371.1"/>
    </source>
</evidence>
<dbReference type="EMBL" id="GFPF01002225">
    <property type="protein sequence ID" value="MAA13371.1"/>
    <property type="molecule type" value="Transcribed_RNA"/>
</dbReference>
<dbReference type="AlphaFoldDB" id="A0A224YFX5"/>
<sequence>MSRGWHTVHMPLPKFLSAKGYRAQNDTRPHLPARPLLLIKDMPSPKQIFACATRLDNQDGYRSTVAKGFFYAKSGQATAQAHSVHITYIPQSWGQLPQCNRAQPSQGLNRPNSTIYQVA</sequence>
<name>A0A224YFX5_9ACAR</name>
<proteinExistence type="predicted"/>
<organism evidence="1">
    <name type="scientific">Rhipicephalus zambeziensis</name>
    <dbReference type="NCBI Taxonomy" id="60191"/>
    <lineage>
        <taxon>Eukaryota</taxon>
        <taxon>Metazoa</taxon>
        <taxon>Ecdysozoa</taxon>
        <taxon>Arthropoda</taxon>
        <taxon>Chelicerata</taxon>
        <taxon>Arachnida</taxon>
        <taxon>Acari</taxon>
        <taxon>Parasitiformes</taxon>
        <taxon>Ixodida</taxon>
        <taxon>Ixodoidea</taxon>
        <taxon>Ixodidae</taxon>
        <taxon>Rhipicephalinae</taxon>
        <taxon>Rhipicephalus</taxon>
        <taxon>Rhipicephalus</taxon>
    </lineage>
</organism>
<protein>
    <submittedName>
        <fullName evidence="1">Uncharacterized protein</fullName>
    </submittedName>
</protein>
<accession>A0A224YFX5</accession>